<accession>A0A9W8YKD8</accession>
<feature type="compositionally biased region" description="Basic residues" evidence="1">
    <location>
        <begin position="140"/>
        <end position="149"/>
    </location>
</feature>
<organism evidence="2 3">
    <name type="scientific">Gnomoniopsis smithogilvyi</name>
    <dbReference type="NCBI Taxonomy" id="1191159"/>
    <lineage>
        <taxon>Eukaryota</taxon>
        <taxon>Fungi</taxon>
        <taxon>Dikarya</taxon>
        <taxon>Ascomycota</taxon>
        <taxon>Pezizomycotina</taxon>
        <taxon>Sordariomycetes</taxon>
        <taxon>Sordariomycetidae</taxon>
        <taxon>Diaporthales</taxon>
        <taxon>Gnomoniaceae</taxon>
        <taxon>Gnomoniopsis</taxon>
    </lineage>
</organism>
<evidence type="ECO:0000313" key="3">
    <source>
        <dbReference type="Proteomes" id="UP001140453"/>
    </source>
</evidence>
<dbReference type="Proteomes" id="UP001140453">
    <property type="component" value="Unassembled WGS sequence"/>
</dbReference>
<dbReference type="AlphaFoldDB" id="A0A9W8YKD8"/>
<evidence type="ECO:0000256" key="1">
    <source>
        <dbReference type="SAM" id="MobiDB-lite"/>
    </source>
</evidence>
<feature type="compositionally biased region" description="Polar residues" evidence="1">
    <location>
        <begin position="161"/>
        <end position="170"/>
    </location>
</feature>
<gene>
    <name evidence="2" type="ORF">N0V93_009181</name>
</gene>
<feature type="compositionally biased region" description="Basic residues" evidence="1">
    <location>
        <begin position="171"/>
        <end position="182"/>
    </location>
</feature>
<dbReference type="EMBL" id="JAPEVB010000006">
    <property type="protein sequence ID" value="KAJ4386288.1"/>
    <property type="molecule type" value="Genomic_DNA"/>
</dbReference>
<name>A0A9W8YKD8_9PEZI</name>
<comment type="caution">
    <text evidence="2">The sequence shown here is derived from an EMBL/GenBank/DDBJ whole genome shotgun (WGS) entry which is preliminary data.</text>
</comment>
<feature type="compositionally biased region" description="Polar residues" evidence="1">
    <location>
        <begin position="236"/>
        <end position="252"/>
    </location>
</feature>
<dbReference type="OrthoDB" id="10433454at2759"/>
<feature type="compositionally biased region" description="Polar residues" evidence="1">
    <location>
        <begin position="183"/>
        <end position="223"/>
    </location>
</feature>
<proteinExistence type="predicted"/>
<feature type="region of interest" description="Disordered" evidence="1">
    <location>
        <begin position="45"/>
        <end position="252"/>
    </location>
</feature>
<evidence type="ECO:0000313" key="2">
    <source>
        <dbReference type="EMBL" id="KAJ4386288.1"/>
    </source>
</evidence>
<sequence length="252" mass="27098">MIRVGVKIFEPWLDAVSLGKAMGFMPKEFEQKLFTNTISSFNWADEVEEELAGGNKESEEEANPSSTPQVKDRDVEKEPAASAAQPRSTPSPDAQPSARNSGIMQSRWATAPDEPAVNPESEVMKDAMLVEQGGNVTPSRSRRGRGVHSGKKERTQGGRSGSNSLTGSPRKSTRERNKHGRVKSTNAYDEQAPQPNTVVQASPQISGNSALTSAKDQPATTVASGIERKHEGPVQTPGSSPSKNEISLSMWA</sequence>
<feature type="compositionally biased region" description="Basic and acidic residues" evidence="1">
    <location>
        <begin position="70"/>
        <end position="79"/>
    </location>
</feature>
<reference evidence="2" key="1">
    <citation type="submission" date="2022-10" db="EMBL/GenBank/DDBJ databases">
        <title>Tapping the CABI collections for fungal endophytes: first genome assemblies for Collariella, Neodidymelliopsis, Ascochyta clinopodiicola, Didymella pomorum, Didymosphaeria variabile, Neocosmospora piperis and Neocucurbitaria cava.</title>
        <authorList>
            <person name="Hill R."/>
        </authorList>
    </citation>
    <scope>NUCLEOTIDE SEQUENCE</scope>
    <source>
        <strain evidence="2">IMI 355082</strain>
    </source>
</reference>
<protein>
    <submittedName>
        <fullName evidence="2">Uncharacterized protein</fullName>
    </submittedName>
</protein>
<keyword evidence="3" id="KW-1185">Reference proteome</keyword>
<feature type="compositionally biased region" description="Polar residues" evidence="1">
    <location>
        <begin position="85"/>
        <end position="108"/>
    </location>
</feature>